<dbReference type="eggNOG" id="KOG0468">
    <property type="taxonomic scope" value="Eukaryota"/>
</dbReference>
<dbReference type="GO" id="GO:0071007">
    <property type="term" value="C:U2-type catalytic step 2 spliceosome"/>
    <property type="evidence" value="ECO:0007669"/>
    <property type="project" value="TreeGrafter"/>
</dbReference>
<dbReference type="STRING" id="7176.B0XGM7"/>
<dbReference type="GO" id="GO:0003924">
    <property type="term" value="F:GTPase activity"/>
    <property type="evidence" value="ECO:0007669"/>
    <property type="project" value="TreeGrafter"/>
</dbReference>
<dbReference type="SUPFAM" id="SSF54211">
    <property type="entry name" value="Ribosomal protein S5 domain 2-like"/>
    <property type="match status" value="1"/>
</dbReference>
<dbReference type="KEGG" id="cqu:CpipJ_CPIJ018470"/>
<accession>B0XGM7</accession>
<dbReference type="VEuPathDB" id="VectorBase:CPIJ018470"/>
<evidence type="ECO:0000313" key="2">
    <source>
        <dbReference type="EnsemblMetazoa" id="CPIJ018470-PA"/>
    </source>
</evidence>
<dbReference type="EMBL" id="DS233044">
    <property type="protein sequence ID" value="EDS27721.1"/>
    <property type="molecule type" value="Genomic_DNA"/>
</dbReference>
<evidence type="ECO:0000313" key="1">
    <source>
        <dbReference type="EMBL" id="EDS27721.1"/>
    </source>
</evidence>
<dbReference type="VEuPathDB" id="VectorBase:CQUJHB005090"/>
<dbReference type="EnsemblMetazoa" id="CPIJ018470-RA">
    <property type="protein sequence ID" value="CPIJ018470-PA"/>
    <property type="gene ID" value="CPIJ018470"/>
</dbReference>
<dbReference type="PANTHER" id="PTHR42908:SF6">
    <property type="entry name" value="116 KDA U5 SMALL NUCLEAR RIBONUCLEOPROTEIN COMPONENT"/>
    <property type="match status" value="1"/>
</dbReference>
<dbReference type="InParanoid" id="B0XGM7"/>
<dbReference type="GO" id="GO:0005829">
    <property type="term" value="C:cytosol"/>
    <property type="evidence" value="ECO:0007669"/>
    <property type="project" value="TreeGrafter"/>
</dbReference>
<gene>
    <name evidence="2" type="primary">6052548</name>
    <name evidence="1" type="ORF">CpipJ_CPIJ018470</name>
</gene>
<dbReference type="Gene3D" id="3.30.230.10">
    <property type="match status" value="1"/>
</dbReference>
<organism>
    <name type="scientific">Culex quinquefasciatus</name>
    <name type="common">Southern house mosquito</name>
    <name type="synonym">Culex pungens</name>
    <dbReference type="NCBI Taxonomy" id="7176"/>
    <lineage>
        <taxon>Eukaryota</taxon>
        <taxon>Metazoa</taxon>
        <taxon>Ecdysozoa</taxon>
        <taxon>Arthropoda</taxon>
        <taxon>Hexapoda</taxon>
        <taxon>Insecta</taxon>
        <taxon>Pterygota</taxon>
        <taxon>Neoptera</taxon>
        <taxon>Endopterygota</taxon>
        <taxon>Diptera</taxon>
        <taxon>Nematocera</taxon>
        <taxon>Culicoidea</taxon>
        <taxon>Culicidae</taxon>
        <taxon>Culicinae</taxon>
        <taxon>Culicini</taxon>
        <taxon>Culex</taxon>
        <taxon>Culex</taxon>
    </lineage>
</organism>
<dbReference type="InterPro" id="IPR014721">
    <property type="entry name" value="Ribsml_uS5_D2-typ_fold_subgr"/>
</dbReference>
<dbReference type="InterPro" id="IPR020568">
    <property type="entry name" value="Ribosomal_Su5_D2-typ_SF"/>
</dbReference>
<reference evidence="2" key="2">
    <citation type="submission" date="2021-02" db="UniProtKB">
        <authorList>
            <consortium name="EnsemblMetazoa"/>
        </authorList>
    </citation>
    <scope>IDENTIFICATION</scope>
    <source>
        <strain evidence="2">JHB</strain>
    </source>
</reference>
<dbReference type="VEuPathDB" id="VectorBase:CQUJHB000294"/>
<keyword evidence="3" id="KW-1185">Reference proteome</keyword>
<proteinExistence type="predicted"/>
<dbReference type="GO" id="GO:0030623">
    <property type="term" value="F:U5 snRNA binding"/>
    <property type="evidence" value="ECO:0007669"/>
    <property type="project" value="TreeGrafter"/>
</dbReference>
<dbReference type="AlphaFoldDB" id="B0XGM7"/>
<name>B0XGM7_CULQU</name>
<dbReference type="GO" id="GO:0000398">
    <property type="term" value="P:mRNA splicing, via spliceosome"/>
    <property type="evidence" value="ECO:0007669"/>
    <property type="project" value="TreeGrafter"/>
</dbReference>
<dbReference type="PANTHER" id="PTHR42908">
    <property type="entry name" value="TRANSLATION ELONGATION FACTOR-RELATED"/>
    <property type="match status" value="1"/>
</dbReference>
<dbReference type="HOGENOM" id="CLU_385550_0_0_1"/>
<dbReference type="eggNOG" id="KOG0891">
    <property type="taxonomic scope" value="Eukaryota"/>
</dbReference>
<dbReference type="OrthoDB" id="62495at2759"/>
<dbReference type="GO" id="GO:0046540">
    <property type="term" value="C:U4/U6 x U5 tri-snRNP complex"/>
    <property type="evidence" value="ECO:0007669"/>
    <property type="project" value="TreeGrafter"/>
</dbReference>
<evidence type="ECO:0000313" key="3">
    <source>
        <dbReference type="Proteomes" id="UP000002320"/>
    </source>
</evidence>
<reference evidence="1" key="1">
    <citation type="submission" date="2007-03" db="EMBL/GenBank/DDBJ databases">
        <title>Annotation of Culex pipiens quinquefasciatus.</title>
        <authorList>
            <consortium name="The Broad Institute Genome Sequencing Platform"/>
            <person name="Atkinson P.W."/>
            <person name="Hemingway J."/>
            <person name="Christensen B.M."/>
            <person name="Higgs S."/>
            <person name="Kodira C."/>
            <person name="Hannick L."/>
            <person name="Megy K."/>
            <person name="O'Leary S."/>
            <person name="Pearson M."/>
            <person name="Haas B.J."/>
            <person name="Mauceli E."/>
            <person name="Wortman J.R."/>
            <person name="Lee N.H."/>
            <person name="Guigo R."/>
            <person name="Stanke M."/>
            <person name="Alvarado L."/>
            <person name="Amedeo P."/>
            <person name="Antoine C.H."/>
            <person name="Arensburger P."/>
            <person name="Bidwell S.L."/>
            <person name="Crawford M."/>
            <person name="Camaro F."/>
            <person name="Devon K."/>
            <person name="Engels R."/>
            <person name="Hammond M."/>
            <person name="Howarth C."/>
            <person name="Koehrsen M."/>
            <person name="Lawson D."/>
            <person name="Montgomery P."/>
            <person name="Nene V."/>
            <person name="Nusbaum C."/>
            <person name="Puiu D."/>
            <person name="Romero-Severson J."/>
            <person name="Severson D.W."/>
            <person name="Shumway M."/>
            <person name="Sisk P."/>
            <person name="Stolte C."/>
            <person name="Zeng Q."/>
            <person name="Eisenstadt E."/>
            <person name="Fraser-Liggett C."/>
            <person name="Strausberg R."/>
            <person name="Galagan J."/>
            <person name="Birren B."/>
            <person name="Collins F.H."/>
        </authorList>
    </citation>
    <scope>NUCLEOTIDE SEQUENCE [LARGE SCALE GENOMIC DNA]</scope>
    <source>
        <strain evidence="1">JHB</strain>
    </source>
</reference>
<dbReference type="Proteomes" id="UP000002320">
    <property type="component" value="Unassembled WGS sequence"/>
</dbReference>
<protein>
    <submittedName>
        <fullName evidence="1 2">Target of rapamycin</fullName>
    </submittedName>
</protein>
<sequence length="594" mass="66421">MLLERKVIRADFTLYQDFMDQRRDSTACSGTRQVRPDAAASAHWQPALSGREVWGSFGMVLRGEGDEPAGHGIRESVGVCGLIEVRSAVYFEQGEYAFALYNIDLAKKHDYPEKLMPKLRVRELNCKQQIAAGRSKGTVPSPRMDINVDTNPKIPFLAKGIKVDHRRILVAEKDLNPGTSSIRMSGTTKLRNCSNFNLLSTPRLFIYGLSLFDDNLAELKRFCEANEGAELNRFELDYSNLDRQREQELNVAGVRNVDRVRVRVGCGRNDGGFDRFCAFYCTTTPHRNVVTAKLLSALQKIGNNLKDYLHLITPALVKLFGPIEFPIGILRVNSSTSSTTVKLLPVLLKFAKPSEPIEVPFAVSLAAFEAISYLTEYLDFTDFSSRTIRPLVTTKQVLPILGNICFASTGELYSTWTARCTTCARCTPRLADGRIGGDLLRECRRDEFAHVSYDWDLVAAPSIWAFGPDNTSSNKVLLGAVKDSIEQGFQWSTRERPLYEESHTKLQDPADCVSFVHTVLARRRGHVTQDAPVPGSSLYTIKDFIRVAVEGSSARSTSQRNSLEGILQLIARTDTPRDLINDIFKCHSLVLFHP</sequence>